<name>S7T6Y6_9BACT</name>
<accession>S7T6Y6</accession>
<sequence length="225" mass="24195">MTEEQRILDAVEALRAEVAPLVGTARSMESLKKDLAPRVEEAVRALIIELADVEGDFQMEDLLFLLKKSMRNVRNFSKALDQLRSVIAFAENLEPLIHDSVPAWIARLDELEQRGVFAVANSLIGVMEKVSAAYGPEDMERIGDGLVHMMGLARSFADPKAQALVARLAEAPARVDLGAVKPAGPMALLGAMSDPGMRKGLGLMLELTRALGADAPAPASEAKTP</sequence>
<gene>
    <name evidence="1" type="ORF">dsat_0673</name>
</gene>
<proteinExistence type="predicted"/>
<reference evidence="1 2" key="1">
    <citation type="journal article" date="2013" name="Genome Announc.">
        <title>Draft genome sequences for three mercury-methylating, sulfate-reducing bacteria.</title>
        <authorList>
            <person name="Brown S.D."/>
            <person name="Hurt R.A.Jr."/>
            <person name="Gilmour C.C."/>
            <person name="Elias D.A."/>
        </authorList>
    </citation>
    <scope>NUCLEOTIDE SEQUENCE [LARGE SCALE GENOMIC DNA]</scope>
    <source>
        <strain evidence="1 2">DSM 16529</strain>
    </source>
</reference>
<dbReference type="Pfam" id="PF07849">
    <property type="entry name" value="DUF1641"/>
    <property type="match status" value="1"/>
</dbReference>
<dbReference type="eggNOG" id="COG2427">
    <property type="taxonomic scope" value="Bacteria"/>
</dbReference>
<organism evidence="1 2">
    <name type="scientific">Alkalidesulfovibrio alkalitolerans DSM 16529</name>
    <dbReference type="NCBI Taxonomy" id="1121439"/>
    <lineage>
        <taxon>Bacteria</taxon>
        <taxon>Pseudomonadati</taxon>
        <taxon>Thermodesulfobacteriota</taxon>
        <taxon>Desulfovibrionia</taxon>
        <taxon>Desulfovibrionales</taxon>
        <taxon>Desulfovibrionaceae</taxon>
        <taxon>Alkalidesulfovibrio</taxon>
    </lineage>
</organism>
<protein>
    <recommendedName>
        <fullName evidence="3">DUF1641 domain-containing protein</fullName>
    </recommendedName>
</protein>
<dbReference type="STRING" id="1121439.dsat_0673"/>
<evidence type="ECO:0000313" key="1">
    <source>
        <dbReference type="EMBL" id="EPR32321.1"/>
    </source>
</evidence>
<dbReference type="EMBL" id="ATHI01000027">
    <property type="protein sequence ID" value="EPR32321.1"/>
    <property type="molecule type" value="Genomic_DNA"/>
</dbReference>
<evidence type="ECO:0000313" key="2">
    <source>
        <dbReference type="Proteomes" id="UP000014975"/>
    </source>
</evidence>
<dbReference type="PATRIC" id="fig|1121439.3.peg.2030"/>
<evidence type="ECO:0008006" key="3">
    <source>
        <dbReference type="Google" id="ProtNLM"/>
    </source>
</evidence>
<dbReference type="Proteomes" id="UP000014975">
    <property type="component" value="Unassembled WGS sequence"/>
</dbReference>
<dbReference type="RefSeq" id="WP_020887370.1">
    <property type="nucleotide sequence ID" value="NZ_ATHI01000027.1"/>
</dbReference>
<comment type="caution">
    <text evidence="1">The sequence shown here is derived from an EMBL/GenBank/DDBJ whole genome shotgun (WGS) entry which is preliminary data.</text>
</comment>
<dbReference type="AlphaFoldDB" id="S7T6Y6"/>
<keyword evidence="2" id="KW-1185">Reference proteome</keyword>
<dbReference type="OrthoDB" id="5451358at2"/>
<dbReference type="InterPro" id="IPR012440">
    <property type="entry name" value="DUF1641"/>
</dbReference>